<dbReference type="AlphaFoldDB" id="A0A1V9YI63"/>
<comment type="caution">
    <text evidence="1">The sequence shown here is derived from an EMBL/GenBank/DDBJ whole genome shotgun (WGS) entry which is preliminary data.</text>
</comment>
<keyword evidence="2" id="KW-1185">Reference proteome</keyword>
<dbReference type="Proteomes" id="UP000243579">
    <property type="component" value="Unassembled WGS sequence"/>
</dbReference>
<name>A0A1V9YI63_ACHHY</name>
<dbReference type="EMBL" id="JNBR01001691">
    <property type="protein sequence ID" value="OQR85390.1"/>
    <property type="molecule type" value="Genomic_DNA"/>
</dbReference>
<evidence type="ECO:0000313" key="2">
    <source>
        <dbReference type="Proteomes" id="UP000243579"/>
    </source>
</evidence>
<organism evidence="1 2">
    <name type="scientific">Achlya hypogyna</name>
    <name type="common">Oomycete</name>
    <name type="synonym">Protoachlya hypogyna</name>
    <dbReference type="NCBI Taxonomy" id="1202772"/>
    <lineage>
        <taxon>Eukaryota</taxon>
        <taxon>Sar</taxon>
        <taxon>Stramenopiles</taxon>
        <taxon>Oomycota</taxon>
        <taxon>Saprolegniomycetes</taxon>
        <taxon>Saprolegniales</taxon>
        <taxon>Achlyaceae</taxon>
        <taxon>Achlya</taxon>
    </lineage>
</organism>
<sequence length="325" mass="36817">MDDAATVKRRLSRDKKRAFRRKVLQQLDFLRTRVAELEADLAMRQPTALPWRDVAIALREDVAAAHTVRMSLRQELERQQALARAMSLWIEATISVPVAMGVKPAFHAVTLSKDPNARQLGLDWLTKQLFHHAHAVMGRLGLPVEVDYKDFRVAAAGSSLEFALIQRRILGETSISLVEAAFTRLYDRNSFQFVSAGRQVLDNALPGMVYSRDAHENIVYRAFVSATEYIHVSQSIHDDHIFPSLGPSRRNKTAWIVVHALGDGSVIETKLFANSVAVDEELAPDDHRTAVIEASMRQRAFRYLDQFNRDLDAAFAFERLKRNTK</sequence>
<protein>
    <submittedName>
        <fullName evidence="1">Uncharacterized protein</fullName>
    </submittedName>
</protein>
<accession>A0A1V9YI63</accession>
<reference evidence="1 2" key="1">
    <citation type="journal article" date="2014" name="Genome Biol. Evol.">
        <title>The secreted proteins of Achlya hypogyna and Thraustotheca clavata identify the ancestral oomycete secretome and reveal gene acquisitions by horizontal gene transfer.</title>
        <authorList>
            <person name="Misner I."/>
            <person name="Blouin N."/>
            <person name="Leonard G."/>
            <person name="Richards T.A."/>
            <person name="Lane C.E."/>
        </authorList>
    </citation>
    <scope>NUCLEOTIDE SEQUENCE [LARGE SCALE GENOMIC DNA]</scope>
    <source>
        <strain evidence="1 2">ATCC 48635</strain>
    </source>
</reference>
<proteinExistence type="predicted"/>
<evidence type="ECO:0000313" key="1">
    <source>
        <dbReference type="EMBL" id="OQR85390.1"/>
    </source>
</evidence>
<dbReference type="OrthoDB" id="77168at2759"/>
<gene>
    <name evidence="1" type="ORF">ACHHYP_11863</name>
</gene>